<dbReference type="OMA" id="VQICAVA"/>
<evidence type="ECO:0000256" key="5">
    <source>
        <dbReference type="ARBA" id="ARBA00022603"/>
    </source>
</evidence>
<evidence type="ECO:0000256" key="1">
    <source>
        <dbReference type="ARBA" id="ARBA00004477"/>
    </source>
</evidence>
<comment type="pathway">
    <text evidence="3">Lipid metabolism.</text>
</comment>
<evidence type="ECO:0000256" key="13">
    <source>
        <dbReference type="ARBA" id="ARBA00023209"/>
    </source>
</evidence>
<evidence type="ECO:0000256" key="14">
    <source>
        <dbReference type="ARBA" id="ARBA00023264"/>
    </source>
</evidence>
<organism evidence="17 18">
    <name type="scientific">Diacronema lutheri</name>
    <name type="common">Unicellular marine alga</name>
    <name type="synonym">Monochrysis lutheri</name>
    <dbReference type="NCBI Taxonomy" id="2081491"/>
    <lineage>
        <taxon>Eukaryota</taxon>
        <taxon>Haptista</taxon>
        <taxon>Haptophyta</taxon>
        <taxon>Pavlovophyceae</taxon>
        <taxon>Pavlovales</taxon>
        <taxon>Pavlovaceae</taxon>
        <taxon>Diacronema</taxon>
    </lineage>
</organism>
<dbReference type="AlphaFoldDB" id="A0A8J6CAV0"/>
<dbReference type="Pfam" id="PF04191">
    <property type="entry name" value="PEMT"/>
    <property type="match status" value="1"/>
</dbReference>
<evidence type="ECO:0000256" key="9">
    <source>
        <dbReference type="ARBA" id="ARBA00022824"/>
    </source>
</evidence>
<feature type="transmembrane region" description="Helical" evidence="16">
    <location>
        <begin position="91"/>
        <end position="115"/>
    </location>
</feature>
<dbReference type="Gene3D" id="1.20.120.1630">
    <property type="match status" value="1"/>
</dbReference>
<keyword evidence="14" id="KW-1208">Phospholipid metabolism</keyword>
<keyword evidence="5" id="KW-0489">Methyltransferase</keyword>
<name>A0A8J6CAV0_DIALT</name>
<keyword evidence="13" id="KW-0594">Phospholipid biosynthesis</keyword>
<dbReference type="GO" id="GO:0005789">
    <property type="term" value="C:endoplasmic reticulum membrane"/>
    <property type="evidence" value="ECO:0007669"/>
    <property type="project" value="UniProtKB-SubCell"/>
</dbReference>
<keyword evidence="7" id="KW-0949">S-adenosyl-L-methionine</keyword>
<dbReference type="PROSITE" id="PS50244">
    <property type="entry name" value="S5A_REDUCTASE"/>
    <property type="match status" value="1"/>
</dbReference>
<keyword evidence="8 16" id="KW-0812">Transmembrane</keyword>
<sequence>MTWPLPFAQALAVYAAVLGPERLVYGFVYHYTPSFRRLAGLGKSGKADLTIMHTLVSSFKVVQICAVASDLGPKLKWTLPLGALLADDASIARLAVGLALVAFGQLLNVSIYWAIGSVGVHYGHQLGHDVPWCTGWPFTWLSNPQYIGVVLTFWGIYLALAPAWTDVAWFTIPLVISFWYFWSINLLEAGTPRHTLKRRE</sequence>
<feature type="transmembrane region" description="Helical" evidence="16">
    <location>
        <begin position="170"/>
        <end position="189"/>
    </location>
</feature>
<evidence type="ECO:0000256" key="11">
    <source>
        <dbReference type="ARBA" id="ARBA00023098"/>
    </source>
</evidence>
<dbReference type="OrthoDB" id="8300106at2759"/>
<evidence type="ECO:0000313" key="17">
    <source>
        <dbReference type="EMBL" id="KAG8465894.1"/>
    </source>
</evidence>
<protein>
    <recommendedName>
        <fullName evidence="15">phosphatidyl-N-methylethanolamine N-methyltransferase</fullName>
        <ecNumber evidence="15">2.1.1.71</ecNumber>
    </recommendedName>
</protein>
<dbReference type="EC" id="2.1.1.71" evidence="15"/>
<evidence type="ECO:0000256" key="2">
    <source>
        <dbReference type="ARBA" id="ARBA00004969"/>
    </source>
</evidence>
<evidence type="ECO:0000256" key="10">
    <source>
        <dbReference type="ARBA" id="ARBA00022989"/>
    </source>
</evidence>
<gene>
    <name evidence="17" type="ORF">KFE25_005464</name>
</gene>
<comment type="caution">
    <text evidence="17">The sequence shown here is derived from an EMBL/GenBank/DDBJ whole genome shotgun (WGS) entry which is preliminary data.</text>
</comment>
<dbReference type="GO" id="GO:0032259">
    <property type="term" value="P:methylation"/>
    <property type="evidence" value="ECO:0007669"/>
    <property type="project" value="UniProtKB-KW"/>
</dbReference>
<keyword evidence="18" id="KW-1185">Reference proteome</keyword>
<dbReference type="PANTHER" id="PTHR15458:SF5">
    <property type="entry name" value="PHOSPHATIDYLETHANOLAMINE N-METHYLTRANSFERASE"/>
    <property type="match status" value="1"/>
</dbReference>
<evidence type="ECO:0000256" key="7">
    <source>
        <dbReference type="ARBA" id="ARBA00022691"/>
    </source>
</evidence>
<dbReference type="InterPro" id="IPR007318">
    <property type="entry name" value="Phopholipid_MeTrfase"/>
</dbReference>
<keyword evidence="12 16" id="KW-0472">Membrane</keyword>
<dbReference type="EMBL" id="JAGTXO010000009">
    <property type="protein sequence ID" value="KAG8465894.1"/>
    <property type="molecule type" value="Genomic_DNA"/>
</dbReference>
<evidence type="ECO:0000256" key="12">
    <source>
        <dbReference type="ARBA" id="ARBA00023136"/>
    </source>
</evidence>
<keyword evidence="10 16" id="KW-1133">Transmembrane helix</keyword>
<comment type="pathway">
    <text evidence="2">Phospholipid metabolism; phosphatidylcholine biosynthesis.</text>
</comment>
<dbReference type="Proteomes" id="UP000751190">
    <property type="component" value="Unassembled WGS sequence"/>
</dbReference>
<reference evidence="17" key="1">
    <citation type="submission" date="2021-05" db="EMBL/GenBank/DDBJ databases">
        <title>The genome of the haptophyte Pavlova lutheri (Diacronema luteri, Pavlovales) - a model for lipid biosynthesis in eukaryotic algae.</title>
        <authorList>
            <person name="Hulatt C.J."/>
            <person name="Posewitz M.C."/>
        </authorList>
    </citation>
    <scope>NUCLEOTIDE SEQUENCE</scope>
    <source>
        <strain evidence="17">NIVA-4/92</strain>
    </source>
</reference>
<evidence type="ECO:0000256" key="6">
    <source>
        <dbReference type="ARBA" id="ARBA00022679"/>
    </source>
</evidence>
<keyword evidence="11" id="KW-0443">Lipid metabolism</keyword>
<keyword evidence="9" id="KW-0256">Endoplasmic reticulum</keyword>
<evidence type="ECO:0000256" key="16">
    <source>
        <dbReference type="SAM" id="Phobius"/>
    </source>
</evidence>
<evidence type="ECO:0000313" key="18">
    <source>
        <dbReference type="Proteomes" id="UP000751190"/>
    </source>
</evidence>
<proteinExistence type="predicted"/>
<dbReference type="GO" id="GO:0006656">
    <property type="term" value="P:phosphatidylcholine biosynthetic process"/>
    <property type="evidence" value="ECO:0007669"/>
    <property type="project" value="UniProtKB-UniPathway"/>
</dbReference>
<keyword evidence="4" id="KW-0444">Lipid biosynthesis</keyword>
<evidence type="ECO:0000256" key="3">
    <source>
        <dbReference type="ARBA" id="ARBA00005189"/>
    </source>
</evidence>
<keyword evidence="6" id="KW-0808">Transferase</keyword>
<accession>A0A8J6CAV0</accession>
<comment type="subcellular location">
    <subcellularLocation>
        <location evidence="1">Endoplasmic reticulum membrane</location>
        <topology evidence="1">Multi-pass membrane protein</topology>
    </subcellularLocation>
</comment>
<dbReference type="PANTHER" id="PTHR15458">
    <property type="entry name" value="PHOSPHATIDYLETHANOLAMINE N-METHYLTRANSFERASE"/>
    <property type="match status" value="1"/>
</dbReference>
<dbReference type="GO" id="GO:0000773">
    <property type="term" value="F:phosphatidyl-N-methylethanolamine N-methyltransferase activity"/>
    <property type="evidence" value="ECO:0007669"/>
    <property type="project" value="UniProtKB-EC"/>
</dbReference>
<evidence type="ECO:0000256" key="8">
    <source>
        <dbReference type="ARBA" id="ARBA00022692"/>
    </source>
</evidence>
<dbReference type="UniPathway" id="UPA00753"/>
<evidence type="ECO:0000256" key="15">
    <source>
        <dbReference type="ARBA" id="ARBA00034137"/>
    </source>
</evidence>
<evidence type="ECO:0000256" key="4">
    <source>
        <dbReference type="ARBA" id="ARBA00022516"/>
    </source>
</evidence>
<dbReference type="InterPro" id="IPR024960">
    <property type="entry name" value="PEMT/MFAP"/>
</dbReference>